<organism evidence="2 3">
    <name type="scientific">Nelumbo nucifera</name>
    <name type="common">Sacred lotus</name>
    <dbReference type="NCBI Taxonomy" id="4432"/>
    <lineage>
        <taxon>Eukaryota</taxon>
        <taxon>Viridiplantae</taxon>
        <taxon>Streptophyta</taxon>
        <taxon>Embryophyta</taxon>
        <taxon>Tracheophyta</taxon>
        <taxon>Spermatophyta</taxon>
        <taxon>Magnoliopsida</taxon>
        <taxon>Proteales</taxon>
        <taxon>Nelumbonaceae</taxon>
        <taxon>Nelumbo</taxon>
    </lineage>
</organism>
<accession>A0A1U8Q436</accession>
<dbReference type="OrthoDB" id="411615at2759"/>
<dbReference type="Proteomes" id="UP000189703">
    <property type="component" value="Unplaced"/>
</dbReference>
<protein>
    <submittedName>
        <fullName evidence="3">Uncharacterized protein LOC109114512</fullName>
    </submittedName>
</protein>
<dbReference type="InParanoid" id="A0A1U8Q436"/>
<feature type="domain" description="Reverse transcriptase Ty1/copia-type" evidence="1">
    <location>
        <begin position="65"/>
        <end position="139"/>
    </location>
</feature>
<name>A0A1U8Q436_NELNU</name>
<dbReference type="AlphaFoldDB" id="A0A1U8Q436"/>
<evidence type="ECO:0000259" key="1">
    <source>
        <dbReference type="Pfam" id="PF07727"/>
    </source>
</evidence>
<dbReference type="Pfam" id="PF07727">
    <property type="entry name" value="RVT_2"/>
    <property type="match status" value="1"/>
</dbReference>
<dbReference type="InterPro" id="IPR013103">
    <property type="entry name" value="RVT_2"/>
</dbReference>
<dbReference type="GeneID" id="109114512"/>
<gene>
    <name evidence="3" type="primary">LOC109114512</name>
</gene>
<proteinExistence type="predicted"/>
<keyword evidence="2" id="KW-1185">Reference proteome</keyword>
<sequence length="145" mass="16570">MTIRAKAGIFRPSKKYSLVSTWYPLSEVKPTCFSSANRHAHWRAVMQDELDALLRSGIWDLVKPKPNANVVGYCYKARLVAKGYNQREGLDYSEMFSPVIKSTTLRVILSLAVSQHWPLHQLDIQNAFLHGELSEEVYAIATRLY</sequence>
<dbReference type="STRING" id="4432.A0A1U8Q436"/>
<reference evidence="3" key="1">
    <citation type="submission" date="2025-08" db="UniProtKB">
        <authorList>
            <consortium name="RefSeq"/>
        </authorList>
    </citation>
    <scope>IDENTIFICATION</scope>
</reference>
<dbReference type="RefSeq" id="XP_019052800.1">
    <property type="nucleotide sequence ID" value="XM_019197255.1"/>
</dbReference>
<evidence type="ECO:0000313" key="2">
    <source>
        <dbReference type="Proteomes" id="UP000189703"/>
    </source>
</evidence>
<evidence type="ECO:0000313" key="3">
    <source>
        <dbReference type="RefSeq" id="XP_019052800.1"/>
    </source>
</evidence>
<dbReference type="KEGG" id="nnu:109114512"/>
<dbReference type="OMA" id="ERFKTHW"/>